<evidence type="ECO:0000256" key="9">
    <source>
        <dbReference type="ARBA" id="ARBA00023212"/>
    </source>
</evidence>
<keyword evidence="8" id="KW-0564">Palmitate</keyword>
<dbReference type="AlphaFoldDB" id="A0AAW2HJT4"/>
<evidence type="ECO:0000256" key="2">
    <source>
        <dbReference type="ARBA" id="ARBA00004245"/>
    </source>
</evidence>
<evidence type="ECO:0000256" key="4">
    <source>
        <dbReference type="ARBA" id="ARBA00022475"/>
    </source>
</evidence>
<keyword evidence="5" id="KW-0963">Cytoplasm</keyword>
<dbReference type="PANTHER" id="PTHR13502:SF6">
    <property type="entry name" value="CDC42 SMALL EFFECTOR PROTEIN HOMOLOG"/>
    <property type="match status" value="1"/>
</dbReference>
<dbReference type="CDD" id="cd00132">
    <property type="entry name" value="CRIB"/>
    <property type="match status" value="1"/>
</dbReference>
<dbReference type="GO" id="GO:0005856">
    <property type="term" value="C:cytoskeleton"/>
    <property type="evidence" value="ECO:0007669"/>
    <property type="project" value="UniProtKB-SubCell"/>
</dbReference>
<gene>
    <name evidence="13" type="ORF">PYX00_007374</name>
</gene>
<evidence type="ECO:0000256" key="10">
    <source>
        <dbReference type="ARBA" id="ARBA00023288"/>
    </source>
</evidence>
<name>A0AAW2HJT4_9NEOP</name>
<dbReference type="PROSITE" id="PS50108">
    <property type="entry name" value="CRIB"/>
    <property type="match status" value="1"/>
</dbReference>
<dbReference type="GO" id="GO:0035023">
    <property type="term" value="P:regulation of Rho protein signal transduction"/>
    <property type="evidence" value="ECO:0007669"/>
    <property type="project" value="InterPro"/>
</dbReference>
<keyword evidence="4" id="KW-1003">Cell membrane</keyword>
<evidence type="ECO:0000256" key="1">
    <source>
        <dbReference type="ARBA" id="ARBA00004193"/>
    </source>
</evidence>
<sequence length="92" mass="10276">MSGYQSNGMAGEIWLQWFGCCTNQAAQQRKRQAVRRTRPRIDRSMIGNPTNFQHTVHIGSGDIQTENSHLNALQSQMQSKGGYGKVLAVKVI</sequence>
<evidence type="ECO:0000256" key="3">
    <source>
        <dbReference type="ARBA" id="ARBA00005720"/>
    </source>
</evidence>
<evidence type="ECO:0000256" key="5">
    <source>
        <dbReference type="ARBA" id="ARBA00022490"/>
    </source>
</evidence>
<evidence type="ECO:0000313" key="13">
    <source>
        <dbReference type="EMBL" id="KAL0269740.1"/>
    </source>
</evidence>
<keyword evidence="10" id="KW-0449">Lipoprotein</keyword>
<dbReference type="SMART" id="SM00285">
    <property type="entry name" value="PBD"/>
    <property type="match status" value="1"/>
</dbReference>
<keyword evidence="7" id="KW-0472">Membrane</keyword>
<dbReference type="InterPro" id="IPR036936">
    <property type="entry name" value="CRIB_dom_sf"/>
</dbReference>
<dbReference type="GO" id="GO:0008360">
    <property type="term" value="P:regulation of cell shape"/>
    <property type="evidence" value="ECO:0007669"/>
    <property type="project" value="UniProtKB-KW"/>
</dbReference>
<dbReference type="Pfam" id="PF00786">
    <property type="entry name" value="PBD"/>
    <property type="match status" value="1"/>
</dbReference>
<reference evidence="13" key="1">
    <citation type="journal article" date="2024" name="Gigascience">
        <title>Chromosome-level genome of the poultry shaft louse Menopon gallinae provides insight into the host-switching and adaptive evolution of parasitic lice.</title>
        <authorList>
            <person name="Xu Y."/>
            <person name="Ma L."/>
            <person name="Liu S."/>
            <person name="Liang Y."/>
            <person name="Liu Q."/>
            <person name="He Z."/>
            <person name="Tian L."/>
            <person name="Duan Y."/>
            <person name="Cai W."/>
            <person name="Li H."/>
            <person name="Song F."/>
        </authorList>
    </citation>
    <scope>NUCLEOTIDE SEQUENCE</scope>
    <source>
        <strain evidence="13">Cailab_2023a</strain>
    </source>
</reference>
<comment type="subcellular location">
    <subcellularLocation>
        <location evidence="1">Cell membrane</location>
        <topology evidence="1">Lipid-anchor</topology>
    </subcellularLocation>
    <subcellularLocation>
        <location evidence="2">Cytoplasm</location>
        <location evidence="2">Cytoskeleton</location>
    </subcellularLocation>
</comment>
<comment type="caution">
    <text evidence="13">The sequence shown here is derived from an EMBL/GenBank/DDBJ whole genome shotgun (WGS) entry which is preliminary data.</text>
</comment>
<dbReference type="InterPro" id="IPR039056">
    <property type="entry name" value="SPEC"/>
</dbReference>
<keyword evidence="6" id="KW-0133">Cell shape</keyword>
<comment type="similarity">
    <text evidence="3">Belongs to the CDC42SE/SPEC family.</text>
</comment>
<dbReference type="Gene3D" id="3.90.810.10">
    <property type="entry name" value="CRIB domain"/>
    <property type="match status" value="1"/>
</dbReference>
<dbReference type="PANTHER" id="PTHR13502">
    <property type="entry name" value="CDC42 SMALL EFFECTOR PROTEIN HOMOLOG"/>
    <property type="match status" value="1"/>
</dbReference>
<keyword evidence="9" id="KW-0206">Cytoskeleton</keyword>
<evidence type="ECO:0000256" key="7">
    <source>
        <dbReference type="ARBA" id="ARBA00023136"/>
    </source>
</evidence>
<dbReference type="FunFam" id="3.90.810.10:FF:000004">
    <property type="entry name" value="CDC42 small effector protein 2"/>
    <property type="match status" value="1"/>
</dbReference>
<evidence type="ECO:0000256" key="8">
    <source>
        <dbReference type="ARBA" id="ARBA00023139"/>
    </source>
</evidence>
<dbReference type="EMBL" id="JARGDH010000004">
    <property type="protein sequence ID" value="KAL0269740.1"/>
    <property type="molecule type" value="Genomic_DNA"/>
</dbReference>
<organism evidence="13">
    <name type="scientific">Menopon gallinae</name>
    <name type="common">poultry shaft louse</name>
    <dbReference type="NCBI Taxonomy" id="328185"/>
    <lineage>
        <taxon>Eukaryota</taxon>
        <taxon>Metazoa</taxon>
        <taxon>Ecdysozoa</taxon>
        <taxon>Arthropoda</taxon>
        <taxon>Hexapoda</taxon>
        <taxon>Insecta</taxon>
        <taxon>Pterygota</taxon>
        <taxon>Neoptera</taxon>
        <taxon>Paraneoptera</taxon>
        <taxon>Psocodea</taxon>
        <taxon>Troctomorpha</taxon>
        <taxon>Phthiraptera</taxon>
        <taxon>Amblycera</taxon>
        <taxon>Menoponidae</taxon>
        <taxon>Menopon</taxon>
    </lineage>
</organism>
<proteinExistence type="inferred from homology"/>
<evidence type="ECO:0000256" key="6">
    <source>
        <dbReference type="ARBA" id="ARBA00022960"/>
    </source>
</evidence>
<evidence type="ECO:0000256" key="11">
    <source>
        <dbReference type="SAM" id="MobiDB-lite"/>
    </source>
</evidence>
<dbReference type="GO" id="GO:0005886">
    <property type="term" value="C:plasma membrane"/>
    <property type="evidence" value="ECO:0007669"/>
    <property type="project" value="UniProtKB-SubCell"/>
</dbReference>
<accession>A0AAW2HJT4</accession>
<dbReference type="InterPro" id="IPR000095">
    <property type="entry name" value="CRIB_dom"/>
</dbReference>
<protein>
    <recommendedName>
        <fullName evidence="12">CRIB domain-containing protein</fullName>
    </recommendedName>
</protein>
<dbReference type="GO" id="GO:0031267">
    <property type="term" value="F:small GTPase binding"/>
    <property type="evidence" value="ECO:0007669"/>
    <property type="project" value="InterPro"/>
</dbReference>
<evidence type="ECO:0000259" key="12">
    <source>
        <dbReference type="PROSITE" id="PS50108"/>
    </source>
</evidence>
<feature type="domain" description="CRIB" evidence="12">
    <location>
        <begin position="46"/>
        <end position="59"/>
    </location>
</feature>
<feature type="region of interest" description="Disordered" evidence="11">
    <location>
        <begin position="30"/>
        <end position="52"/>
    </location>
</feature>